<comment type="caution">
    <text evidence="1">The sequence shown here is derived from an EMBL/GenBank/DDBJ whole genome shotgun (WGS) entry which is preliminary data.</text>
</comment>
<keyword evidence="2" id="KW-1185">Reference proteome</keyword>
<evidence type="ECO:0000313" key="2">
    <source>
        <dbReference type="Proteomes" id="UP001163046"/>
    </source>
</evidence>
<proteinExistence type="predicted"/>
<accession>A0A9W9ZT32</accession>
<evidence type="ECO:0000313" key="1">
    <source>
        <dbReference type="EMBL" id="KAJ7387438.1"/>
    </source>
</evidence>
<protein>
    <submittedName>
        <fullName evidence="1">Uncharacterized protein</fullName>
    </submittedName>
</protein>
<dbReference type="AlphaFoldDB" id="A0A9W9ZT32"/>
<gene>
    <name evidence="1" type="ORF">OS493_004435</name>
</gene>
<organism evidence="1 2">
    <name type="scientific">Desmophyllum pertusum</name>
    <dbReference type="NCBI Taxonomy" id="174260"/>
    <lineage>
        <taxon>Eukaryota</taxon>
        <taxon>Metazoa</taxon>
        <taxon>Cnidaria</taxon>
        <taxon>Anthozoa</taxon>
        <taxon>Hexacorallia</taxon>
        <taxon>Scleractinia</taxon>
        <taxon>Caryophylliina</taxon>
        <taxon>Caryophylliidae</taxon>
        <taxon>Desmophyllum</taxon>
    </lineage>
</organism>
<dbReference type="EMBL" id="MU825874">
    <property type="protein sequence ID" value="KAJ7387438.1"/>
    <property type="molecule type" value="Genomic_DNA"/>
</dbReference>
<name>A0A9W9ZT32_9CNID</name>
<reference evidence="1" key="1">
    <citation type="submission" date="2023-01" db="EMBL/GenBank/DDBJ databases">
        <title>Genome assembly of the deep-sea coral Lophelia pertusa.</title>
        <authorList>
            <person name="Herrera S."/>
            <person name="Cordes E."/>
        </authorList>
    </citation>
    <scope>NUCLEOTIDE SEQUENCE</scope>
    <source>
        <strain evidence="1">USNM1676648</strain>
        <tissue evidence="1">Polyp</tissue>
    </source>
</reference>
<sequence>MNQMTLTYNRVIYDAEKRSSQNNKLASKGSIDRASTQILAVSEAWFKIPFLGVICSDSHCHATGLMTMLHLLIKWPHSQLLL</sequence>
<dbReference type="Proteomes" id="UP001163046">
    <property type="component" value="Unassembled WGS sequence"/>
</dbReference>